<keyword evidence="2 3" id="KW-0808">Transferase</keyword>
<dbReference type="PANTHER" id="PTHR43542">
    <property type="entry name" value="METHYLTRANSFERASE"/>
    <property type="match status" value="1"/>
</dbReference>
<evidence type="ECO:0000256" key="2">
    <source>
        <dbReference type="ARBA" id="ARBA00022679"/>
    </source>
</evidence>
<dbReference type="InterPro" id="IPR029063">
    <property type="entry name" value="SAM-dependent_MTases_sf"/>
</dbReference>
<proteinExistence type="predicted"/>
<dbReference type="Gene3D" id="3.40.50.150">
    <property type="entry name" value="Vaccinia Virus protein VP39"/>
    <property type="match status" value="1"/>
</dbReference>
<dbReference type="Proteomes" id="UP000468650">
    <property type="component" value="Unassembled WGS sequence"/>
</dbReference>
<dbReference type="PROSITE" id="PS00092">
    <property type="entry name" value="N6_MTASE"/>
    <property type="match status" value="1"/>
</dbReference>
<comment type="caution">
    <text evidence="3">The sequence shown here is derived from an EMBL/GenBank/DDBJ whole genome shotgun (WGS) entry which is preliminary data.</text>
</comment>
<dbReference type="SUPFAM" id="SSF53335">
    <property type="entry name" value="S-adenosyl-L-methionine-dependent methyltransferases"/>
    <property type="match status" value="1"/>
</dbReference>
<accession>A0A6N6REH0</accession>
<evidence type="ECO:0000313" key="4">
    <source>
        <dbReference type="Proteomes" id="UP000468650"/>
    </source>
</evidence>
<dbReference type="InterPro" id="IPR002052">
    <property type="entry name" value="DNA_methylase_N6_adenine_CS"/>
</dbReference>
<dbReference type="EMBL" id="WBVO01000009">
    <property type="protein sequence ID" value="KAB2808051.1"/>
    <property type="molecule type" value="Genomic_DNA"/>
</dbReference>
<dbReference type="PANTHER" id="PTHR43542:SF1">
    <property type="entry name" value="METHYLTRANSFERASE"/>
    <property type="match status" value="1"/>
</dbReference>
<dbReference type="GO" id="GO:0031167">
    <property type="term" value="P:rRNA methylation"/>
    <property type="evidence" value="ECO:0007669"/>
    <property type="project" value="InterPro"/>
</dbReference>
<dbReference type="Pfam" id="PF03602">
    <property type="entry name" value="Cons_hypoth95"/>
    <property type="match status" value="1"/>
</dbReference>
<dbReference type="InterPro" id="IPR004398">
    <property type="entry name" value="RNA_MeTrfase_RsmD"/>
</dbReference>
<name>A0A6N6REH0_9FLAO</name>
<dbReference type="RefSeq" id="WP_151667865.1">
    <property type="nucleotide sequence ID" value="NZ_WBVO01000009.1"/>
</dbReference>
<gene>
    <name evidence="3" type="ORF">F8C67_10795</name>
</gene>
<keyword evidence="4" id="KW-1185">Reference proteome</keyword>
<dbReference type="AlphaFoldDB" id="A0A6N6REH0"/>
<evidence type="ECO:0000256" key="1">
    <source>
        <dbReference type="ARBA" id="ARBA00022603"/>
    </source>
</evidence>
<dbReference type="OrthoDB" id="9803017at2"/>
<keyword evidence="1 3" id="KW-0489">Methyltransferase</keyword>
<dbReference type="PIRSF" id="PIRSF004553">
    <property type="entry name" value="CHP00095"/>
    <property type="match status" value="1"/>
</dbReference>
<organism evidence="3 4">
    <name type="scientific">Phaeocystidibacter luteus</name>
    <dbReference type="NCBI Taxonomy" id="911197"/>
    <lineage>
        <taxon>Bacteria</taxon>
        <taxon>Pseudomonadati</taxon>
        <taxon>Bacteroidota</taxon>
        <taxon>Flavobacteriia</taxon>
        <taxon>Flavobacteriales</taxon>
        <taxon>Phaeocystidibacteraceae</taxon>
        <taxon>Phaeocystidibacter</taxon>
    </lineage>
</organism>
<reference evidence="3 4" key="1">
    <citation type="submission" date="2019-09" db="EMBL/GenBank/DDBJ databases">
        <title>Genomes of family Cryomorphaceae.</title>
        <authorList>
            <person name="Bowman J.P."/>
        </authorList>
    </citation>
    <scope>NUCLEOTIDE SEQUENCE [LARGE SCALE GENOMIC DNA]</scope>
    <source>
        <strain evidence="3 4">LMG 25704</strain>
    </source>
</reference>
<dbReference type="GO" id="GO:0008168">
    <property type="term" value="F:methyltransferase activity"/>
    <property type="evidence" value="ECO:0007669"/>
    <property type="project" value="UniProtKB-KW"/>
</dbReference>
<sequence>MRIISGKHRGKHITAPTKLPVRPTTDFGKESLFNILMNWYNLSEVTVLDLFAGTGNLSYEFGSRDAEKITAVDIHNGCVRFIEKTAAELGYDQLKVLKGDALKFAQRTLDKYDIIVADPPYDWDGHDALIEAVLSKGLLKEHGVFVLEHGENLDFSEHPDLLDKRKYGSVHFAIFGEED</sequence>
<evidence type="ECO:0000313" key="3">
    <source>
        <dbReference type="EMBL" id="KAB2808051.1"/>
    </source>
</evidence>
<dbReference type="GO" id="GO:0003676">
    <property type="term" value="F:nucleic acid binding"/>
    <property type="evidence" value="ECO:0007669"/>
    <property type="project" value="InterPro"/>
</dbReference>
<dbReference type="CDD" id="cd02440">
    <property type="entry name" value="AdoMet_MTases"/>
    <property type="match status" value="1"/>
</dbReference>
<protein>
    <submittedName>
        <fullName evidence="3">Methyltransferase domain-containing protein</fullName>
    </submittedName>
</protein>